<evidence type="ECO:0000256" key="2">
    <source>
        <dbReference type="ARBA" id="ARBA00022722"/>
    </source>
</evidence>
<feature type="region of interest" description="Disordered" evidence="10">
    <location>
        <begin position="25"/>
        <end position="46"/>
    </location>
</feature>
<dbReference type="GO" id="GO:0006139">
    <property type="term" value="P:nucleobase-containing compound metabolic process"/>
    <property type="evidence" value="ECO:0007669"/>
    <property type="project" value="InterPro"/>
</dbReference>
<dbReference type="GO" id="GO:0003676">
    <property type="term" value="F:nucleic acid binding"/>
    <property type="evidence" value="ECO:0007669"/>
    <property type="project" value="InterPro"/>
</dbReference>
<keyword evidence="3" id="KW-0479">Metal-binding</keyword>
<evidence type="ECO:0000256" key="6">
    <source>
        <dbReference type="ARBA" id="ARBA00022842"/>
    </source>
</evidence>
<dbReference type="Proteomes" id="UP000559256">
    <property type="component" value="Unassembled WGS sequence"/>
</dbReference>
<evidence type="ECO:0000256" key="1">
    <source>
        <dbReference type="ARBA" id="ARBA00004123"/>
    </source>
</evidence>
<dbReference type="InterPro" id="IPR036397">
    <property type="entry name" value="RNaseH_sf"/>
</dbReference>
<feature type="compositionally biased region" description="Low complexity" evidence="10">
    <location>
        <begin position="27"/>
        <end position="39"/>
    </location>
</feature>
<keyword evidence="6" id="KW-0460">Magnesium</keyword>
<dbReference type="Gene3D" id="3.30.420.10">
    <property type="entry name" value="Ribonuclease H-like superfamily/Ribonuclease H"/>
    <property type="match status" value="1"/>
</dbReference>
<comment type="subcellular location">
    <subcellularLocation>
        <location evidence="1">Nucleus</location>
    </subcellularLocation>
</comment>
<feature type="compositionally biased region" description="Acidic residues" evidence="10">
    <location>
        <begin position="110"/>
        <end position="128"/>
    </location>
</feature>
<name>A0A8H5F9X2_9AGAR</name>
<feature type="domain" description="3'-5' exonuclease" evidence="11">
    <location>
        <begin position="227"/>
        <end position="384"/>
    </location>
</feature>
<dbReference type="GO" id="GO:0046872">
    <property type="term" value="F:metal ion binding"/>
    <property type="evidence" value="ECO:0007669"/>
    <property type="project" value="UniProtKB-KW"/>
</dbReference>
<evidence type="ECO:0000256" key="9">
    <source>
        <dbReference type="ARBA" id="ARBA00042761"/>
    </source>
</evidence>
<keyword evidence="4" id="KW-0378">Hydrolase</keyword>
<evidence type="ECO:0000313" key="12">
    <source>
        <dbReference type="EMBL" id="KAF5328558.1"/>
    </source>
</evidence>
<evidence type="ECO:0000256" key="8">
    <source>
        <dbReference type="ARBA" id="ARBA00040531"/>
    </source>
</evidence>
<evidence type="ECO:0000259" key="11">
    <source>
        <dbReference type="Pfam" id="PF01612"/>
    </source>
</evidence>
<dbReference type="InterPro" id="IPR051132">
    <property type="entry name" value="3-5_Exonuclease_domain"/>
</dbReference>
<dbReference type="Pfam" id="PF01612">
    <property type="entry name" value="DNA_pol_A_exo1"/>
    <property type="match status" value="1"/>
</dbReference>
<evidence type="ECO:0000256" key="4">
    <source>
        <dbReference type="ARBA" id="ARBA00022801"/>
    </source>
</evidence>
<dbReference type="OrthoDB" id="3038406at2759"/>
<feature type="region of interest" description="Disordered" evidence="10">
    <location>
        <begin position="448"/>
        <end position="471"/>
    </location>
</feature>
<dbReference type="SUPFAM" id="SSF53098">
    <property type="entry name" value="Ribonuclease H-like"/>
    <property type="match status" value="1"/>
</dbReference>
<comment type="caution">
    <text evidence="12">The sequence shown here is derived from an EMBL/GenBank/DDBJ whole genome shotgun (WGS) entry which is preliminary data.</text>
</comment>
<keyword evidence="7" id="KW-0539">Nucleus</keyword>
<dbReference type="GO" id="GO:0005634">
    <property type="term" value="C:nucleus"/>
    <property type="evidence" value="ECO:0007669"/>
    <property type="project" value="UniProtKB-SubCell"/>
</dbReference>
<feature type="region of interest" description="Disordered" evidence="10">
    <location>
        <begin position="91"/>
        <end position="139"/>
    </location>
</feature>
<keyword evidence="5" id="KW-0269">Exonuclease</keyword>
<proteinExistence type="predicted"/>
<keyword evidence="2" id="KW-0540">Nuclease</keyword>
<gene>
    <name evidence="12" type="ORF">D9758_018001</name>
</gene>
<evidence type="ECO:0000256" key="3">
    <source>
        <dbReference type="ARBA" id="ARBA00022723"/>
    </source>
</evidence>
<accession>A0A8H5F9X2</accession>
<dbReference type="PANTHER" id="PTHR13620:SF109">
    <property type="entry name" value="3'-5' EXONUCLEASE"/>
    <property type="match status" value="1"/>
</dbReference>
<keyword evidence="13" id="KW-1185">Reference proteome</keyword>
<dbReference type="InterPro" id="IPR012337">
    <property type="entry name" value="RNaseH-like_sf"/>
</dbReference>
<evidence type="ECO:0000256" key="5">
    <source>
        <dbReference type="ARBA" id="ARBA00022839"/>
    </source>
</evidence>
<evidence type="ECO:0000313" key="13">
    <source>
        <dbReference type="Proteomes" id="UP000559256"/>
    </source>
</evidence>
<dbReference type="InterPro" id="IPR002562">
    <property type="entry name" value="3'-5'_exonuclease_dom"/>
</dbReference>
<dbReference type="GO" id="GO:0008408">
    <property type="term" value="F:3'-5' exonuclease activity"/>
    <property type="evidence" value="ECO:0007669"/>
    <property type="project" value="InterPro"/>
</dbReference>
<evidence type="ECO:0000256" key="10">
    <source>
        <dbReference type="SAM" id="MobiDB-lite"/>
    </source>
</evidence>
<organism evidence="12 13">
    <name type="scientific">Tetrapyrgos nigripes</name>
    <dbReference type="NCBI Taxonomy" id="182062"/>
    <lineage>
        <taxon>Eukaryota</taxon>
        <taxon>Fungi</taxon>
        <taxon>Dikarya</taxon>
        <taxon>Basidiomycota</taxon>
        <taxon>Agaricomycotina</taxon>
        <taxon>Agaricomycetes</taxon>
        <taxon>Agaricomycetidae</taxon>
        <taxon>Agaricales</taxon>
        <taxon>Marasmiineae</taxon>
        <taxon>Marasmiaceae</taxon>
        <taxon>Tetrapyrgos</taxon>
    </lineage>
</organism>
<protein>
    <recommendedName>
        <fullName evidence="8">3'-5' exonuclease</fullName>
    </recommendedName>
    <alternativeName>
        <fullName evidence="9">Werner Syndrome-like exonuclease</fullName>
    </alternativeName>
</protein>
<feature type="compositionally biased region" description="Polar residues" evidence="10">
    <location>
        <begin position="452"/>
        <end position="465"/>
    </location>
</feature>
<sequence>MHLEPVQLPPDTRLEALTLLSVHPQASSSCSRPPTSSIPQPAHTSSSHHVVDRVCALVAEDDQASGSFTIPDLDSILDSFSHGIDIVDNNCNEGPEPLMGEGLGIGDDERCGDEDPWGENNDEDDDEDNKNATTSRKKSHCPYPPWFQYPLDKTLQQLKSDHRSMMGHSHLHLSGAFWFPQKLTWFLLDKAESFSDRSILSPVLSLGSPGYRRHLDWLPKLQCISYKVAAVGFDTEWNVNVSESGHVQGHGPTSIIQIALKDDMYVLKLGEKLPQQLVLFLQDQRILKVRRMVSGDLQHLETISGQGPFHGAVELGSFAKQHFLIQDARISLADLTAALLGKCLPKNCTEHISAVWSIEELNPVQLSYAATDAYAGLLLFDKINSVPSGVPFDAVCLWTHVCLGINFPSLPLILPQSPTSLATSQDHIPDAVLQELLNSAADDNGEDGLGSLMQSGEISESSTGQAERDDESRTWKAILPIHTIAEHKLFNDLMSSNKFYINSKKELSNEAVWIWNHKAEEQDDIFYKLSEYLLHYANSDTPYKIRI</sequence>
<evidence type="ECO:0000256" key="7">
    <source>
        <dbReference type="ARBA" id="ARBA00023242"/>
    </source>
</evidence>
<dbReference type="PANTHER" id="PTHR13620">
    <property type="entry name" value="3-5 EXONUCLEASE"/>
    <property type="match status" value="1"/>
</dbReference>
<dbReference type="EMBL" id="JAACJM010000358">
    <property type="protein sequence ID" value="KAF5328558.1"/>
    <property type="molecule type" value="Genomic_DNA"/>
</dbReference>
<dbReference type="AlphaFoldDB" id="A0A8H5F9X2"/>
<reference evidence="12 13" key="1">
    <citation type="journal article" date="2020" name="ISME J.">
        <title>Uncovering the hidden diversity of litter-decomposition mechanisms in mushroom-forming fungi.</title>
        <authorList>
            <person name="Floudas D."/>
            <person name="Bentzer J."/>
            <person name="Ahren D."/>
            <person name="Johansson T."/>
            <person name="Persson P."/>
            <person name="Tunlid A."/>
        </authorList>
    </citation>
    <scope>NUCLEOTIDE SEQUENCE [LARGE SCALE GENOMIC DNA]</scope>
    <source>
        <strain evidence="12 13">CBS 291.85</strain>
    </source>
</reference>